<gene>
    <name evidence="2" type="ORF">EQG79_20655</name>
</gene>
<dbReference type="EMBL" id="SBLB01000006">
    <property type="protein sequence ID" value="RYC67879.1"/>
    <property type="molecule type" value="Genomic_DNA"/>
</dbReference>
<accession>A0A4Q2UM14</accession>
<protein>
    <submittedName>
        <fullName evidence="2">Uncharacterized protein</fullName>
    </submittedName>
</protein>
<evidence type="ECO:0000256" key="1">
    <source>
        <dbReference type="SAM" id="SignalP"/>
    </source>
</evidence>
<reference evidence="2 3" key="1">
    <citation type="submission" date="2019-01" db="EMBL/GenBank/DDBJ databases">
        <title>Spirosoma flava sp. nov., a propanil-degrading bacterium isolated from herbicide-contaminated soil.</title>
        <authorList>
            <person name="Zhang L."/>
            <person name="Jiang J.-D."/>
        </authorList>
    </citation>
    <scope>NUCLEOTIDE SEQUENCE [LARGE SCALE GENOMIC DNA]</scope>
    <source>
        <strain evidence="2 3">TY50</strain>
    </source>
</reference>
<evidence type="ECO:0000313" key="2">
    <source>
        <dbReference type="EMBL" id="RYC67879.1"/>
    </source>
</evidence>
<sequence>MKPVFGLRFCLLLLTCLLWNCKSDDPAPTPFQATDFEVVINTTTQSGNDYRVNYDIVNKTTRRYAAPSDQLFNVVFTAKAADGSTYTEQEGVPELDASSRQSRVTLVSTTGKQTTITAEVLKAQ</sequence>
<dbReference type="RefSeq" id="WP_077923821.1">
    <property type="nucleotide sequence ID" value="NZ_SBLB01000006.1"/>
</dbReference>
<feature type="signal peptide" evidence="1">
    <location>
        <begin position="1"/>
        <end position="21"/>
    </location>
</feature>
<evidence type="ECO:0000313" key="3">
    <source>
        <dbReference type="Proteomes" id="UP000290407"/>
    </source>
</evidence>
<organism evidence="2 3">
    <name type="scientific">Spirosoma sordidisoli</name>
    <dbReference type="NCBI Taxonomy" id="2502893"/>
    <lineage>
        <taxon>Bacteria</taxon>
        <taxon>Pseudomonadati</taxon>
        <taxon>Bacteroidota</taxon>
        <taxon>Cytophagia</taxon>
        <taxon>Cytophagales</taxon>
        <taxon>Cytophagaceae</taxon>
        <taxon>Spirosoma</taxon>
    </lineage>
</organism>
<keyword evidence="3" id="KW-1185">Reference proteome</keyword>
<proteinExistence type="predicted"/>
<feature type="chain" id="PRO_5020540537" evidence="1">
    <location>
        <begin position="22"/>
        <end position="124"/>
    </location>
</feature>
<comment type="caution">
    <text evidence="2">The sequence shown here is derived from an EMBL/GenBank/DDBJ whole genome shotgun (WGS) entry which is preliminary data.</text>
</comment>
<dbReference type="Proteomes" id="UP000290407">
    <property type="component" value="Unassembled WGS sequence"/>
</dbReference>
<keyword evidence="1" id="KW-0732">Signal</keyword>
<name>A0A4Q2UM14_9BACT</name>
<dbReference type="AlphaFoldDB" id="A0A4Q2UM14"/>